<evidence type="ECO:0008006" key="6">
    <source>
        <dbReference type="Google" id="ProtNLM"/>
    </source>
</evidence>
<dbReference type="AlphaFoldDB" id="A0A6C0AM51"/>
<accession>A0A6C0AM51</accession>
<evidence type="ECO:0000256" key="2">
    <source>
        <dbReference type="ARBA" id="ARBA00022912"/>
    </source>
</evidence>
<proteinExistence type="predicted"/>
<evidence type="ECO:0000259" key="4">
    <source>
        <dbReference type="PROSITE" id="PS50056"/>
    </source>
</evidence>
<organism evidence="5">
    <name type="scientific">viral metagenome</name>
    <dbReference type="NCBI Taxonomy" id="1070528"/>
    <lineage>
        <taxon>unclassified sequences</taxon>
        <taxon>metagenomes</taxon>
        <taxon>organismal metagenomes</taxon>
    </lineage>
</organism>
<dbReference type="SMART" id="SM00195">
    <property type="entry name" value="DSPc"/>
    <property type="match status" value="1"/>
</dbReference>
<keyword evidence="2" id="KW-0904">Protein phosphatase</keyword>
<protein>
    <recommendedName>
        <fullName evidence="6">Tyrosine specific protein phosphatases domain-containing protein</fullName>
    </recommendedName>
</protein>
<evidence type="ECO:0000259" key="3">
    <source>
        <dbReference type="PROSITE" id="PS50054"/>
    </source>
</evidence>
<evidence type="ECO:0000313" key="5">
    <source>
        <dbReference type="EMBL" id="QHS80696.1"/>
    </source>
</evidence>
<dbReference type="GO" id="GO:0043409">
    <property type="term" value="P:negative regulation of MAPK cascade"/>
    <property type="evidence" value="ECO:0007669"/>
    <property type="project" value="TreeGrafter"/>
</dbReference>
<sequence>MIDNKSKLQKNRTRQVSPKLPLAEYIRRHSPIKAGIRVLNEDIPLAKYNKITNNILLGNFQAAKDKDIFKTHKIRAVLNCSKEIPNYYSNHKDIEYMRIPVDDSLKQKDYDLMFQYLPVIVEFINKHANIANQKILIHCHAGRQRSAISVAAFMVAKCGKTPKEACKIVLDKRPEAFHFGKSLNFDQALNKYYRTYIKK</sequence>
<dbReference type="CDD" id="cd14498">
    <property type="entry name" value="DSP"/>
    <property type="match status" value="1"/>
</dbReference>
<dbReference type="GO" id="GO:0008330">
    <property type="term" value="F:protein tyrosine/threonine phosphatase activity"/>
    <property type="evidence" value="ECO:0007669"/>
    <property type="project" value="TreeGrafter"/>
</dbReference>
<dbReference type="Gene3D" id="3.90.190.10">
    <property type="entry name" value="Protein tyrosine phosphatase superfamily"/>
    <property type="match status" value="1"/>
</dbReference>
<dbReference type="GO" id="GO:0005737">
    <property type="term" value="C:cytoplasm"/>
    <property type="evidence" value="ECO:0007669"/>
    <property type="project" value="TreeGrafter"/>
</dbReference>
<reference evidence="5" key="1">
    <citation type="journal article" date="2020" name="Nature">
        <title>Giant virus diversity and host interactions through global metagenomics.</title>
        <authorList>
            <person name="Schulz F."/>
            <person name="Roux S."/>
            <person name="Paez-Espino D."/>
            <person name="Jungbluth S."/>
            <person name="Walsh D.A."/>
            <person name="Denef V.J."/>
            <person name="McMahon K.D."/>
            <person name="Konstantinidis K.T."/>
            <person name="Eloe-Fadrosh E.A."/>
            <person name="Kyrpides N.C."/>
            <person name="Woyke T."/>
        </authorList>
    </citation>
    <scope>NUCLEOTIDE SEQUENCE</scope>
    <source>
        <strain evidence="5">GVMAG-S-1091796-13</strain>
    </source>
</reference>
<dbReference type="InterPro" id="IPR029021">
    <property type="entry name" value="Prot-tyrosine_phosphatase-like"/>
</dbReference>
<dbReference type="SUPFAM" id="SSF52799">
    <property type="entry name" value="(Phosphotyrosine protein) phosphatases II"/>
    <property type="match status" value="1"/>
</dbReference>
<dbReference type="GO" id="GO:0017017">
    <property type="term" value="F:MAP kinase tyrosine/serine/threonine phosphatase activity"/>
    <property type="evidence" value="ECO:0007669"/>
    <property type="project" value="TreeGrafter"/>
</dbReference>
<dbReference type="InterPro" id="IPR000340">
    <property type="entry name" value="Dual-sp_phosphatase_cat-dom"/>
</dbReference>
<dbReference type="InterPro" id="IPR016130">
    <property type="entry name" value="Tyr_Pase_AS"/>
</dbReference>
<dbReference type="PANTHER" id="PTHR10159">
    <property type="entry name" value="DUAL SPECIFICITY PROTEIN PHOSPHATASE"/>
    <property type="match status" value="1"/>
</dbReference>
<feature type="domain" description="Tyrosine specific protein phosphatases" evidence="4">
    <location>
        <begin position="114"/>
        <end position="174"/>
    </location>
</feature>
<dbReference type="EMBL" id="MN740716">
    <property type="protein sequence ID" value="QHS80696.1"/>
    <property type="molecule type" value="Genomic_DNA"/>
</dbReference>
<dbReference type="InterPro" id="IPR000387">
    <property type="entry name" value="Tyr_Pase_dom"/>
</dbReference>
<evidence type="ECO:0000256" key="1">
    <source>
        <dbReference type="ARBA" id="ARBA00022801"/>
    </source>
</evidence>
<dbReference type="PROSITE" id="PS00383">
    <property type="entry name" value="TYR_PHOSPHATASE_1"/>
    <property type="match status" value="1"/>
</dbReference>
<dbReference type="PROSITE" id="PS50056">
    <property type="entry name" value="TYR_PHOSPHATASE_2"/>
    <property type="match status" value="1"/>
</dbReference>
<keyword evidence="1" id="KW-0378">Hydrolase</keyword>
<name>A0A6C0AM51_9ZZZZ</name>
<dbReference type="PROSITE" id="PS50054">
    <property type="entry name" value="TYR_PHOSPHATASE_DUAL"/>
    <property type="match status" value="1"/>
</dbReference>
<feature type="domain" description="Tyrosine-protein phosphatase" evidence="3">
    <location>
        <begin position="47"/>
        <end position="198"/>
    </location>
</feature>
<dbReference type="InterPro" id="IPR020422">
    <property type="entry name" value="TYR_PHOSPHATASE_DUAL_dom"/>
</dbReference>
<dbReference type="GO" id="GO:0033550">
    <property type="term" value="F:MAP kinase tyrosine phosphatase activity"/>
    <property type="evidence" value="ECO:0007669"/>
    <property type="project" value="TreeGrafter"/>
</dbReference>
<dbReference type="Pfam" id="PF00782">
    <property type="entry name" value="DSPc"/>
    <property type="match status" value="1"/>
</dbReference>
<dbReference type="PANTHER" id="PTHR10159:SF519">
    <property type="entry name" value="DUAL SPECIFICITY PROTEIN PHOSPHATASE MPK3"/>
    <property type="match status" value="1"/>
</dbReference>